<protein>
    <submittedName>
        <fullName evidence="2">Phage tape measure protein</fullName>
    </submittedName>
</protein>
<proteinExistence type="predicted"/>
<gene>
    <name evidence="2" type="ordered locus">Snov_0024</name>
</gene>
<dbReference type="HOGENOM" id="CLU_439981_0_0_5"/>
<dbReference type="PANTHER" id="PTHR38812:SF2">
    <property type="entry name" value="MU-LIKE PROPHAGE FLUMU PROTEIN GP42"/>
    <property type="match status" value="1"/>
</dbReference>
<dbReference type="Proteomes" id="UP000006633">
    <property type="component" value="Chromosome"/>
</dbReference>
<dbReference type="InterPro" id="IPR053058">
    <property type="entry name" value="Mulikevirus_tape_measure"/>
</dbReference>
<dbReference type="KEGG" id="sno:Snov_0024"/>
<dbReference type="NCBIfam" id="TIGR02675">
    <property type="entry name" value="tape_meas_nterm"/>
    <property type="match status" value="1"/>
</dbReference>
<dbReference type="EMBL" id="CP002026">
    <property type="protein sequence ID" value="ADH87361.1"/>
    <property type="molecule type" value="Genomic_DNA"/>
</dbReference>
<dbReference type="AlphaFoldDB" id="D6ZZU7"/>
<dbReference type="OrthoDB" id="38641at2"/>
<reference evidence="2 3" key="1">
    <citation type="journal article" date="2012" name="Stand. Genomic Sci.">
        <title>Complete genome sequence of the facultatively chemolithoautotrophic and methylotrophic alpha Proteobacterium Starkeya novella type strain (ATCC 8093(T)).</title>
        <authorList>
            <person name="Kappler U."/>
            <person name="Davenport K."/>
            <person name="Beatson S."/>
            <person name="Lucas S."/>
            <person name="Lapidus A."/>
            <person name="Copeland A."/>
            <person name="Berry K.W."/>
            <person name="Glavina Del Rio T."/>
            <person name="Hammon N."/>
            <person name="Dalin E."/>
            <person name="Tice H."/>
            <person name="Pitluck S."/>
            <person name="Richardson P."/>
            <person name="Bruce D."/>
            <person name="Goodwin L.A."/>
            <person name="Han C."/>
            <person name="Tapia R."/>
            <person name="Detter J.C."/>
            <person name="Chang Y.J."/>
            <person name="Jeffries C.D."/>
            <person name="Land M."/>
            <person name="Hauser L."/>
            <person name="Kyrpides N.C."/>
            <person name="Goker M."/>
            <person name="Ivanova N."/>
            <person name="Klenk H.P."/>
            <person name="Woyke T."/>
        </authorList>
    </citation>
    <scope>NUCLEOTIDE SEQUENCE [LARGE SCALE GENOMIC DNA]</scope>
    <source>
        <strain evidence="3">ATCC 8093 / DSM 506 / JCM 20403 / CCM 1077 / IAM 12100 / NBRC 12443 / NCIMB 10456</strain>
    </source>
</reference>
<organism evidence="2 3">
    <name type="scientific">Ancylobacter novellus (strain ATCC 8093 / DSM 506 / JCM 20403 / CCM 1077 / IAM 12100 / NBRC 12443 / NCIMB 10456)</name>
    <name type="common">Starkeya novella</name>
    <dbReference type="NCBI Taxonomy" id="639283"/>
    <lineage>
        <taxon>Bacteria</taxon>
        <taxon>Pseudomonadati</taxon>
        <taxon>Pseudomonadota</taxon>
        <taxon>Alphaproteobacteria</taxon>
        <taxon>Hyphomicrobiales</taxon>
        <taxon>Xanthobacteraceae</taxon>
        <taxon>Ancylobacter</taxon>
    </lineage>
</organism>
<evidence type="ECO:0000313" key="3">
    <source>
        <dbReference type="Proteomes" id="UP000006633"/>
    </source>
</evidence>
<evidence type="ECO:0000259" key="1">
    <source>
        <dbReference type="Pfam" id="PF20155"/>
    </source>
</evidence>
<dbReference type="PANTHER" id="PTHR38812">
    <property type="entry name" value="MU-LIKE PROPHAGE FLUMU PROTEIN GP42"/>
    <property type="match status" value="1"/>
</dbReference>
<keyword evidence="3" id="KW-1185">Reference proteome</keyword>
<accession>D6ZZU7</accession>
<evidence type="ECO:0000313" key="2">
    <source>
        <dbReference type="EMBL" id="ADH87361.1"/>
    </source>
</evidence>
<dbReference type="RefSeq" id="WP_013164866.1">
    <property type="nucleotide sequence ID" value="NC_014217.1"/>
</dbReference>
<sequence>MATDIEKLVVQMSADIKGFERELRKAQGIGERRATAIERRFQQMNKRISASLGSSVSLGGLAGAVGLGISIADFVETTKRIDSLRQSLKAITGSEAEAAREMQFVTETAEKLGLELLSTGEAYASLMAATKDTTLEGEATRDIFVAVANAMSTLGKSSADTEAALLAVQQMVSKGKVSAEELRGQLGERLPGAFKAAADALGITTAELDEMLQKGQVTAEVLLPRLAKRLEELYSVDRKSTLTAEINRLNNAVTDLYRTLADTGAIGLVTSALKDLANIIKEIAAYSQLVGQGRFGEAFAVDPAGAARMKLRLGQGTALTDDQSAAWDQAFGMTGSAPSTVTVNKPAPPAFAPAAEKQRLDSYQRLTAAIKERTGAIEAETAAQASLNPLMNDYGFAVEKARAEYDLLTAAQEAGLSITPELRAQIDTLATAYANASAASEQLRESQGRLQQAAADFNEMGRGVLSGFIADFTNAETRADALNNAIGRIVDSLAEMALSSVFKPQGSGSGGLFGAFFSALTGGTSGTTSGYAGASALYDEGGYTGDGGKHDVAGAVHRGEYVFSKAAVQRLGADNLEMLHLMGKKGYADGGFVGGLSMPRISRRGGASRGAGAVLSFSPVTNIDATGSQVSRQEIAGMLAQRDKALMAGVQRAMPGWIVSARKRNVGI</sequence>
<name>D6ZZU7_ANCN5</name>
<dbReference type="STRING" id="639283.Snov_0024"/>
<dbReference type="eggNOG" id="COG3941">
    <property type="taxonomic scope" value="Bacteria"/>
</dbReference>
<feature type="domain" description="Tape measure protein N-terminal" evidence="1">
    <location>
        <begin position="74"/>
        <end position="261"/>
    </location>
</feature>
<dbReference type="Pfam" id="PF20155">
    <property type="entry name" value="TMP_3"/>
    <property type="match status" value="1"/>
</dbReference>
<dbReference type="InterPro" id="IPR013491">
    <property type="entry name" value="Tape_meas_N"/>
</dbReference>